<feature type="non-terminal residue" evidence="3">
    <location>
        <position position="1"/>
    </location>
</feature>
<keyword evidence="1" id="KW-0812">Transmembrane</keyword>
<gene>
    <name evidence="3" type="ORF">METZ01_LOCUS378373</name>
</gene>
<feature type="domain" description="DUF6784" evidence="2">
    <location>
        <begin position="23"/>
        <end position="115"/>
    </location>
</feature>
<reference evidence="3" key="1">
    <citation type="submission" date="2018-05" db="EMBL/GenBank/DDBJ databases">
        <authorList>
            <person name="Lanie J.A."/>
            <person name="Ng W.-L."/>
            <person name="Kazmierczak K.M."/>
            <person name="Andrzejewski T.M."/>
            <person name="Davidsen T.M."/>
            <person name="Wayne K.J."/>
            <person name="Tettelin H."/>
            <person name="Glass J.I."/>
            <person name="Rusch D."/>
            <person name="Podicherti R."/>
            <person name="Tsui H.-C.T."/>
            <person name="Winkler M.E."/>
        </authorList>
    </citation>
    <scope>NUCLEOTIDE SEQUENCE</scope>
</reference>
<sequence>AVIARTALHGLDMEGTYWSGLGFSGLGAGAMLLLTWVRQRFLWWPLHPIGFPIMTSWVVDWMWFSIFFAWLIKVIILKYGGAAVFTRSRDFFLGLIVGRMFISGGWLVVDYLTGMVSNPIFWI</sequence>
<dbReference type="Pfam" id="PF20580">
    <property type="entry name" value="DUF6784"/>
    <property type="match status" value="1"/>
</dbReference>
<keyword evidence="1" id="KW-0472">Membrane</keyword>
<keyword evidence="1" id="KW-1133">Transmembrane helix</keyword>
<evidence type="ECO:0000259" key="2">
    <source>
        <dbReference type="Pfam" id="PF20580"/>
    </source>
</evidence>
<dbReference type="EMBL" id="UINC01139147">
    <property type="protein sequence ID" value="SVD25519.1"/>
    <property type="molecule type" value="Genomic_DNA"/>
</dbReference>
<organism evidence="3">
    <name type="scientific">marine metagenome</name>
    <dbReference type="NCBI Taxonomy" id="408172"/>
    <lineage>
        <taxon>unclassified sequences</taxon>
        <taxon>metagenomes</taxon>
        <taxon>ecological metagenomes</taxon>
    </lineage>
</organism>
<accession>A0A382TU01</accession>
<dbReference type="InterPro" id="IPR046711">
    <property type="entry name" value="DUF6784"/>
</dbReference>
<protein>
    <recommendedName>
        <fullName evidence="2">DUF6784 domain-containing protein</fullName>
    </recommendedName>
</protein>
<feature type="transmembrane region" description="Helical" evidence="1">
    <location>
        <begin position="91"/>
        <end position="109"/>
    </location>
</feature>
<feature type="transmembrane region" description="Helical" evidence="1">
    <location>
        <begin position="17"/>
        <end position="37"/>
    </location>
</feature>
<proteinExistence type="predicted"/>
<evidence type="ECO:0000256" key="1">
    <source>
        <dbReference type="SAM" id="Phobius"/>
    </source>
</evidence>
<name>A0A382TU01_9ZZZZ</name>
<dbReference type="AlphaFoldDB" id="A0A382TU01"/>
<evidence type="ECO:0000313" key="3">
    <source>
        <dbReference type="EMBL" id="SVD25519.1"/>
    </source>
</evidence>